<accession>A0A375I7F7</accession>
<feature type="region of interest" description="Disordered" evidence="1">
    <location>
        <begin position="135"/>
        <end position="231"/>
    </location>
</feature>
<dbReference type="EMBL" id="OMOH01000010">
    <property type="protein sequence ID" value="SPF69197.1"/>
    <property type="molecule type" value="Genomic_DNA"/>
</dbReference>
<sequence length="275" mass="30816">MAAFRPWRFKSSLGHSLGPLVRPNRLGVLLFSVYCRTMSNRATSRHVRRMVGARRSPQPGLTSPHRSRPESPTPHRSDRTDHAGHPGASRSRRRRTPRLAGDPVRHRVDAIHREDPVEPCLHSLTPLRRGIMLPSLSTRSSAEQPCQPRTHARRRPRSATAVAHALSREPPPADPADATLAPTMRRRPRCQGHPQPGHTSRPSRTSPNTRPVTPSRARPRQSCEGTHSIPLLDHPVPKAAHRKFITNNFGLTPLTPNIFLIQLGNNPDSREIYPY</sequence>
<name>A0A375I7F7_9ACTN</name>
<reference evidence="3" key="1">
    <citation type="submission" date="2018-02" db="EMBL/GenBank/DDBJ databases">
        <authorList>
            <person name="Hornung B."/>
        </authorList>
    </citation>
    <scope>NUCLEOTIDE SEQUENCE [LARGE SCALE GENOMIC DNA]</scope>
</reference>
<feature type="compositionally biased region" description="Polar residues" evidence="1">
    <location>
        <begin position="135"/>
        <end position="144"/>
    </location>
</feature>
<dbReference type="AlphaFoldDB" id="A0A375I7F7"/>
<feature type="compositionally biased region" description="Basic and acidic residues" evidence="1">
    <location>
        <begin position="67"/>
        <end position="84"/>
    </location>
</feature>
<feature type="region of interest" description="Disordered" evidence="1">
    <location>
        <begin position="45"/>
        <end position="111"/>
    </location>
</feature>
<evidence type="ECO:0000313" key="3">
    <source>
        <dbReference type="Proteomes" id="UP000265962"/>
    </source>
</evidence>
<gene>
    <name evidence="2" type="ORF">PROPJV5_2158</name>
</gene>
<proteinExistence type="predicted"/>
<protein>
    <submittedName>
        <fullName evidence="2">Uncharacterized protein</fullName>
    </submittedName>
</protein>
<evidence type="ECO:0000313" key="2">
    <source>
        <dbReference type="EMBL" id="SPF69197.1"/>
    </source>
</evidence>
<dbReference type="Proteomes" id="UP000265962">
    <property type="component" value="Unassembled WGS sequence"/>
</dbReference>
<keyword evidence="3" id="KW-1185">Reference proteome</keyword>
<feature type="compositionally biased region" description="Polar residues" evidence="1">
    <location>
        <begin position="197"/>
        <end position="212"/>
    </location>
</feature>
<evidence type="ECO:0000256" key="1">
    <source>
        <dbReference type="SAM" id="MobiDB-lite"/>
    </source>
</evidence>
<organism evidence="2 3">
    <name type="scientific">Propionibacterium ruminifibrarum</name>
    <dbReference type="NCBI Taxonomy" id="1962131"/>
    <lineage>
        <taxon>Bacteria</taxon>
        <taxon>Bacillati</taxon>
        <taxon>Actinomycetota</taxon>
        <taxon>Actinomycetes</taxon>
        <taxon>Propionibacteriales</taxon>
        <taxon>Propionibacteriaceae</taxon>
        <taxon>Propionibacterium</taxon>
    </lineage>
</organism>